<evidence type="ECO:0000256" key="4">
    <source>
        <dbReference type="ARBA" id="ARBA00012381"/>
    </source>
</evidence>
<keyword evidence="5" id="KW-0479">Metal-binding</keyword>
<comment type="cofactor">
    <cofactor evidence="1">
        <name>Mg(2+)</name>
        <dbReference type="ChEBI" id="CHEBI:18420"/>
    </cofactor>
</comment>
<dbReference type="Pfam" id="PF09297">
    <property type="entry name" value="Zn_ribbon_NUD"/>
    <property type="match status" value="1"/>
</dbReference>
<dbReference type="NCBIfam" id="NF001299">
    <property type="entry name" value="PRK00241.1"/>
    <property type="match status" value="1"/>
</dbReference>
<organism evidence="11 12">
    <name type="scientific">Limoniibacter endophyticus</name>
    <dbReference type="NCBI Taxonomy" id="1565040"/>
    <lineage>
        <taxon>Bacteria</taxon>
        <taxon>Pseudomonadati</taxon>
        <taxon>Pseudomonadota</taxon>
        <taxon>Alphaproteobacteria</taxon>
        <taxon>Hyphomicrobiales</taxon>
        <taxon>Bartonellaceae</taxon>
        <taxon>Limoniibacter</taxon>
    </lineage>
</organism>
<dbReference type="GO" id="GO:0005829">
    <property type="term" value="C:cytosol"/>
    <property type="evidence" value="ECO:0007669"/>
    <property type="project" value="TreeGrafter"/>
</dbReference>
<dbReference type="AlphaFoldDB" id="A0A8J3DHI5"/>
<accession>A0A8J3DHI5</accession>
<protein>
    <recommendedName>
        <fullName evidence="4">NAD(+) diphosphatase</fullName>
        <ecNumber evidence="4">3.6.1.22</ecNumber>
    </recommendedName>
</protein>
<dbReference type="InterPro" id="IPR000086">
    <property type="entry name" value="NUDIX_hydrolase_dom"/>
</dbReference>
<evidence type="ECO:0000256" key="1">
    <source>
        <dbReference type="ARBA" id="ARBA00001946"/>
    </source>
</evidence>
<evidence type="ECO:0000256" key="3">
    <source>
        <dbReference type="ARBA" id="ARBA00009595"/>
    </source>
</evidence>
<evidence type="ECO:0000259" key="10">
    <source>
        <dbReference type="PROSITE" id="PS51462"/>
    </source>
</evidence>
<evidence type="ECO:0000256" key="9">
    <source>
        <dbReference type="ARBA" id="ARBA00023679"/>
    </source>
</evidence>
<dbReference type="Pfam" id="PF09296">
    <property type="entry name" value="NUDIX-like"/>
    <property type="match status" value="1"/>
</dbReference>
<dbReference type="GO" id="GO:0019677">
    <property type="term" value="P:NAD+ catabolic process"/>
    <property type="evidence" value="ECO:0007669"/>
    <property type="project" value="TreeGrafter"/>
</dbReference>
<comment type="catalytic activity">
    <reaction evidence="9">
        <text>a 5'-end NAD(+)-phospho-ribonucleoside in mRNA + H2O = a 5'-end phospho-adenosine-phospho-ribonucleoside in mRNA + beta-nicotinamide D-ribonucleotide + 2 H(+)</text>
        <dbReference type="Rhea" id="RHEA:60876"/>
        <dbReference type="Rhea" id="RHEA-COMP:15698"/>
        <dbReference type="Rhea" id="RHEA-COMP:15719"/>
        <dbReference type="ChEBI" id="CHEBI:14649"/>
        <dbReference type="ChEBI" id="CHEBI:15377"/>
        <dbReference type="ChEBI" id="CHEBI:15378"/>
        <dbReference type="ChEBI" id="CHEBI:144029"/>
        <dbReference type="ChEBI" id="CHEBI:144051"/>
    </reaction>
    <physiologicalReaction direction="left-to-right" evidence="9">
        <dbReference type="Rhea" id="RHEA:60877"/>
    </physiologicalReaction>
</comment>
<keyword evidence="12" id="KW-1185">Reference proteome</keyword>
<dbReference type="EC" id="3.6.1.22" evidence="4"/>
<name>A0A8J3DHI5_9HYPH</name>
<gene>
    <name evidence="11" type="ORF">GCM10010136_11160</name>
</gene>
<reference evidence="11" key="2">
    <citation type="submission" date="2020-09" db="EMBL/GenBank/DDBJ databases">
        <authorList>
            <person name="Sun Q."/>
            <person name="Kim S."/>
        </authorList>
    </citation>
    <scope>NUCLEOTIDE SEQUENCE</scope>
    <source>
        <strain evidence="11">KCTC 42097</strain>
    </source>
</reference>
<comment type="similarity">
    <text evidence="3">Belongs to the Nudix hydrolase family. NudC subfamily.</text>
</comment>
<evidence type="ECO:0000313" key="12">
    <source>
        <dbReference type="Proteomes" id="UP000641137"/>
    </source>
</evidence>
<comment type="caution">
    <text evidence="11">The sequence shown here is derived from an EMBL/GenBank/DDBJ whole genome shotgun (WGS) entry which is preliminary data.</text>
</comment>
<evidence type="ECO:0000256" key="5">
    <source>
        <dbReference type="ARBA" id="ARBA00022723"/>
    </source>
</evidence>
<evidence type="ECO:0000256" key="2">
    <source>
        <dbReference type="ARBA" id="ARBA00001947"/>
    </source>
</evidence>
<dbReference type="Pfam" id="PF00293">
    <property type="entry name" value="NUDIX"/>
    <property type="match status" value="1"/>
</dbReference>
<dbReference type="GO" id="GO:0046872">
    <property type="term" value="F:metal ion binding"/>
    <property type="evidence" value="ECO:0007669"/>
    <property type="project" value="UniProtKB-KW"/>
</dbReference>
<keyword evidence="6" id="KW-0378">Hydrolase</keyword>
<proteinExistence type="inferred from homology"/>
<dbReference type="InterPro" id="IPR015375">
    <property type="entry name" value="NADH_PPase-like_N"/>
</dbReference>
<dbReference type="GO" id="GO:0006742">
    <property type="term" value="P:NADP+ catabolic process"/>
    <property type="evidence" value="ECO:0007669"/>
    <property type="project" value="TreeGrafter"/>
</dbReference>
<sequence>MIGRGDILNFMPYEPSARTAFSGNSIQRHSEQRTEDSLPEAIADASSRYLLLKGTKVFCAVDGPEHQIWHDRETAETHSDGFKNAILLGHDGGKAIIAAPCSMNAEEPEDGFAAVELRSFYMLGLANTRDQGALAQAASWLAWHDNNRFCARCGGESQMRAGGVKRVCLACQAEHFPRLDPVAIMLISLHDRCLLGRSHHFSPGRYSTLAGFIEAGETIENAVRREVFEEAAIKVGEVHYHASQPWPFAHSLMIGCYGEALNEKIDFDTEELDDCRWFNLEEVKDMLAGCHKHGCEIPPPGAIAWRLIADWVEMKEGRA</sequence>
<evidence type="ECO:0000313" key="11">
    <source>
        <dbReference type="EMBL" id="GHC67262.1"/>
    </source>
</evidence>
<dbReference type="InterPro" id="IPR049734">
    <property type="entry name" value="NudC-like_C"/>
</dbReference>
<dbReference type="CDD" id="cd03429">
    <property type="entry name" value="NUDIX_NADH_pyrophosphatase_Nudt13"/>
    <property type="match status" value="1"/>
</dbReference>
<comment type="cofactor">
    <cofactor evidence="2">
        <name>Zn(2+)</name>
        <dbReference type="ChEBI" id="CHEBI:29105"/>
    </cofactor>
</comment>
<dbReference type="PANTHER" id="PTHR42904:SF6">
    <property type="entry name" value="NAD-CAPPED RNA HYDROLASE NUDT12"/>
    <property type="match status" value="1"/>
</dbReference>
<dbReference type="InterPro" id="IPR015376">
    <property type="entry name" value="Znr_NADH_PPase"/>
</dbReference>
<dbReference type="Gene3D" id="3.90.79.20">
    <property type="match status" value="1"/>
</dbReference>
<dbReference type="PANTHER" id="PTHR42904">
    <property type="entry name" value="NUDIX HYDROLASE, NUDC SUBFAMILY"/>
    <property type="match status" value="1"/>
</dbReference>
<dbReference type="InterPro" id="IPR050241">
    <property type="entry name" value="NAD-cap_RNA_hydrolase_NudC"/>
</dbReference>
<dbReference type="Gene3D" id="3.90.79.10">
    <property type="entry name" value="Nucleoside Triphosphate Pyrophosphohydrolase"/>
    <property type="match status" value="1"/>
</dbReference>
<keyword evidence="7" id="KW-0460">Magnesium</keyword>
<evidence type="ECO:0000256" key="6">
    <source>
        <dbReference type="ARBA" id="ARBA00022801"/>
    </source>
</evidence>
<dbReference type="Proteomes" id="UP000641137">
    <property type="component" value="Unassembled WGS sequence"/>
</dbReference>
<dbReference type="EMBL" id="BMZO01000003">
    <property type="protein sequence ID" value="GHC67262.1"/>
    <property type="molecule type" value="Genomic_DNA"/>
</dbReference>
<reference evidence="11" key="1">
    <citation type="journal article" date="2014" name="Int. J. Syst. Evol. Microbiol.">
        <title>Complete genome sequence of Corynebacterium casei LMG S-19264T (=DSM 44701T), isolated from a smear-ripened cheese.</title>
        <authorList>
            <consortium name="US DOE Joint Genome Institute (JGI-PGF)"/>
            <person name="Walter F."/>
            <person name="Albersmeier A."/>
            <person name="Kalinowski J."/>
            <person name="Ruckert C."/>
        </authorList>
    </citation>
    <scope>NUCLEOTIDE SEQUENCE</scope>
    <source>
        <strain evidence="11">KCTC 42097</strain>
    </source>
</reference>
<dbReference type="GO" id="GO:0035529">
    <property type="term" value="F:NADH pyrophosphatase activity"/>
    <property type="evidence" value="ECO:0007669"/>
    <property type="project" value="TreeGrafter"/>
</dbReference>
<feature type="domain" description="Nudix hydrolase" evidence="10">
    <location>
        <begin position="177"/>
        <end position="303"/>
    </location>
</feature>
<dbReference type="PROSITE" id="PS51462">
    <property type="entry name" value="NUDIX"/>
    <property type="match status" value="1"/>
</dbReference>
<dbReference type="InterPro" id="IPR015797">
    <property type="entry name" value="NUDIX_hydrolase-like_dom_sf"/>
</dbReference>
<evidence type="ECO:0000256" key="7">
    <source>
        <dbReference type="ARBA" id="ARBA00022842"/>
    </source>
</evidence>
<keyword evidence="8" id="KW-0520">NAD</keyword>
<evidence type="ECO:0000256" key="8">
    <source>
        <dbReference type="ARBA" id="ARBA00023027"/>
    </source>
</evidence>
<dbReference type="SUPFAM" id="SSF55811">
    <property type="entry name" value="Nudix"/>
    <property type="match status" value="1"/>
</dbReference>